<proteinExistence type="predicted"/>
<evidence type="ECO:0000313" key="3">
    <source>
        <dbReference type="Proteomes" id="UP000229699"/>
    </source>
</evidence>
<evidence type="ECO:0000313" key="2">
    <source>
        <dbReference type="EMBL" id="PIP63874.1"/>
    </source>
</evidence>
<organism evidence="2 3">
    <name type="scientific">Candidatus Roizmanbacteria bacterium CG22_combo_CG10-13_8_21_14_all_34_12</name>
    <dbReference type="NCBI Taxonomy" id="1974860"/>
    <lineage>
        <taxon>Bacteria</taxon>
        <taxon>Candidatus Roizmaniibacteriota</taxon>
    </lineage>
</organism>
<dbReference type="AlphaFoldDB" id="A0A2H0C1V8"/>
<sequence>MDPTQQPTQTLPEIIIPQPKPNYLKTIIFSVLMIITVGLIAYLIFQNQKLQKQVLSPPVSPTIQVPSPTSQSVSPTPKTVTSISLPTDETAGWKTYTNTEVGFSFKYPSEWKTQTGILNSGLISLETDRGDRFFAMYHQSYSISEWLEETQAGKITGKKTFGKYTYTVIEGGLMLKSLEYALDIKGNGFVRFVIEPDSNTLESEKTFDQILSTFHFLN</sequence>
<keyword evidence="1" id="KW-0472">Membrane</keyword>
<gene>
    <name evidence="2" type="ORF">COW97_00135</name>
</gene>
<reference evidence="2 3" key="1">
    <citation type="submission" date="2017-09" db="EMBL/GenBank/DDBJ databases">
        <title>Depth-based differentiation of microbial function through sediment-hosted aquifers and enrichment of novel symbionts in the deep terrestrial subsurface.</title>
        <authorList>
            <person name="Probst A.J."/>
            <person name="Ladd B."/>
            <person name="Jarett J.K."/>
            <person name="Geller-Mcgrath D.E."/>
            <person name="Sieber C.M."/>
            <person name="Emerson J.B."/>
            <person name="Anantharaman K."/>
            <person name="Thomas B.C."/>
            <person name="Malmstrom R."/>
            <person name="Stieglmeier M."/>
            <person name="Klingl A."/>
            <person name="Woyke T."/>
            <person name="Ryan C.M."/>
            <person name="Banfield J.F."/>
        </authorList>
    </citation>
    <scope>NUCLEOTIDE SEQUENCE [LARGE SCALE GENOMIC DNA]</scope>
    <source>
        <strain evidence="2">CG22_combo_CG10-13_8_21_14_all_34_12</strain>
    </source>
</reference>
<evidence type="ECO:0008006" key="4">
    <source>
        <dbReference type="Google" id="ProtNLM"/>
    </source>
</evidence>
<dbReference type="EMBL" id="PCTC01000004">
    <property type="protein sequence ID" value="PIP63874.1"/>
    <property type="molecule type" value="Genomic_DNA"/>
</dbReference>
<protein>
    <recommendedName>
        <fullName evidence="4">PsbP C-terminal domain-containing protein</fullName>
    </recommendedName>
</protein>
<dbReference type="Proteomes" id="UP000229699">
    <property type="component" value="Unassembled WGS sequence"/>
</dbReference>
<keyword evidence="1" id="KW-0812">Transmembrane</keyword>
<name>A0A2H0C1V8_9BACT</name>
<evidence type="ECO:0000256" key="1">
    <source>
        <dbReference type="SAM" id="Phobius"/>
    </source>
</evidence>
<comment type="caution">
    <text evidence="2">The sequence shown here is derived from an EMBL/GenBank/DDBJ whole genome shotgun (WGS) entry which is preliminary data.</text>
</comment>
<keyword evidence="1" id="KW-1133">Transmembrane helix</keyword>
<feature type="transmembrane region" description="Helical" evidence="1">
    <location>
        <begin position="27"/>
        <end position="45"/>
    </location>
</feature>
<accession>A0A2H0C1V8</accession>